<dbReference type="EMBL" id="SDHX01000001">
    <property type="protein sequence ID" value="RXK55777.1"/>
    <property type="molecule type" value="Genomic_DNA"/>
</dbReference>
<evidence type="ECO:0000313" key="2">
    <source>
        <dbReference type="Proteomes" id="UP000290218"/>
    </source>
</evidence>
<dbReference type="Proteomes" id="UP000290218">
    <property type="component" value="Unassembled WGS sequence"/>
</dbReference>
<keyword evidence="2" id="KW-1185">Reference proteome</keyword>
<gene>
    <name evidence="1" type="ORF">ESB00_07790</name>
</gene>
<sequence>MSFDDFRAQANPPARLGAALEALWHDARGDWATAHARAQEAAGRDGAWVHAYLHRKEGDEMNAGYWYARAGRPAAGGSLQAEWESITRELLAR</sequence>
<name>A0A4Q1C9Q9_9BACT</name>
<dbReference type="RefSeq" id="WP_129047142.1">
    <property type="nucleotide sequence ID" value="NZ_SDHX01000001.1"/>
</dbReference>
<comment type="caution">
    <text evidence="1">The sequence shown here is derived from an EMBL/GenBank/DDBJ whole genome shotgun (WGS) entry which is preliminary data.</text>
</comment>
<accession>A0A4Q1C9Q9</accession>
<reference evidence="1 2" key="1">
    <citation type="submission" date="2019-01" db="EMBL/GenBank/DDBJ databases">
        <title>Lacunisphaera sp. strain TWA-58.</title>
        <authorList>
            <person name="Chen W.-M."/>
        </authorList>
    </citation>
    <scope>NUCLEOTIDE SEQUENCE [LARGE SCALE GENOMIC DNA]</scope>
    <source>
        <strain evidence="1 2">TWA-58</strain>
    </source>
</reference>
<proteinExistence type="predicted"/>
<protein>
    <recommendedName>
        <fullName evidence="3">Sel1 repeat family protein</fullName>
    </recommendedName>
</protein>
<evidence type="ECO:0008006" key="3">
    <source>
        <dbReference type="Google" id="ProtNLM"/>
    </source>
</evidence>
<evidence type="ECO:0000313" key="1">
    <source>
        <dbReference type="EMBL" id="RXK55777.1"/>
    </source>
</evidence>
<organism evidence="1 2">
    <name type="scientific">Oleiharenicola lentus</name>
    <dbReference type="NCBI Taxonomy" id="2508720"/>
    <lineage>
        <taxon>Bacteria</taxon>
        <taxon>Pseudomonadati</taxon>
        <taxon>Verrucomicrobiota</taxon>
        <taxon>Opitutia</taxon>
        <taxon>Opitutales</taxon>
        <taxon>Opitutaceae</taxon>
        <taxon>Oleiharenicola</taxon>
    </lineage>
</organism>
<dbReference type="OrthoDB" id="370799at2"/>
<dbReference type="AlphaFoldDB" id="A0A4Q1C9Q9"/>